<protein>
    <submittedName>
        <fullName evidence="2">T9SS type B sorting domain-containing protein</fullName>
    </submittedName>
</protein>
<evidence type="ECO:0000313" key="2">
    <source>
        <dbReference type="EMBL" id="KAA5827911.1"/>
    </source>
</evidence>
<evidence type="ECO:0000313" key="3">
    <source>
        <dbReference type="EMBL" id="TSJ82156.1"/>
    </source>
</evidence>
<feature type="transmembrane region" description="Helical" evidence="1">
    <location>
        <begin position="7"/>
        <end position="28"/>
    </location>
</feature>
<reference evidence="2 5" key="1">
    <citation type="journal article" date="2015" name="Int. J. Syst. Evol. Microbiol.">
        <title>Algibacter amylolyticus sp. nov., isolated from intertidal sediment.</title>
        <authorList>
            <person name="Zhang D.C."/>
            <person name="Wu J."/>
            <person name="Neuner K."/>
            <person name="Yao J."/>
            <person name="Margesin R."/>
        </authorList>
    </citation>
    <scope>NUCLEOTIDE SEQUENCE [LARGE SCALE GENOMIC DNA]</scope>
    <source>
        <strain evidence="2 5">RU-4-M-4</strain>
    </source>
</reference>
<name>A0A5M7BKZ3_9FLAO</name>
<gene>
    <name evidence="2" type="ORF">F2B50_03460</name>
    <name evidence="3" type="ORF">FPF71_03460</name>
</gene>
<keyword evidence="1" id="KW-1133">Transmembrane helix</keyword>
<dbReference type="EMBL" id="VMBF01000001">
    <property type="protein sequence ID" value="TSJ82156.1"/>
    <property type="molecule type" value="Genomic_DNA"/>
</dbReference>
<keyword evidence="1" id="KW-0472">Membrane</keyword>
<comment type="caution">
    <text evidence="2">The sequence shown here is derived from an EMBL/GenBank/DDBJ whole genome shotgun (WGS) entry which is preliminary data.</text>
</comment>
<dbReference type="Proteomes" id="UP000315145">
    <property type="component" value="Unassembled WGS sequence"/>
</dbReference>
<accession>A0A5M7BKZ3</accession>
<evidence type="ECO:0000256" key="1">
    <source>
        <dbReference type="SAM" id="Phobius"/>
    </source>
</evidence>
<dbReference type="AlphaFoldDB" id="A0A5M7BKZ3"/>
<dbReference type="Proteomes" id="UP000322315">
    <property type="component" value="Unassembled WGS sequence"/>
</dbReference>
<proteinExistence type="predicted"/>
<reference evidence="2" key="3">
    <citation type="submission" date="2019-09" db="EMBL/GenBank/DDBJ databases">
        <authorList>
            <person name="Zhang D.-C."/>
        </authorList>
    </citation>
    <scope>NUCLEOTIDE SEQUENCE</scope>
    <source>
        <strain evidence="2">RU-4-M-4</strain>
    </source>
</reference>
<dbReference type="EMBL" id="VWRS01000001">
    <property type="protein sequence ID" value="KAA5827911.1"/>
    <property type="molecule type" value="Genomic_DNA"/>
</dbReference>
<keyword evidence="4" id="KW-1185">Reference proteome</keyword>
<reference evidence="3 4" key="2">
    <citation type="submission" date="2019-07" db="EMBL/GenBank/DDBJ databases">
        <title>Algibacter marinivivus sp. nov., isolated from the surface of a marine red alga.</title>
        <authorList>
            <person name="Zhong X."/>
            <person name="Xu W."/>
            <person name="Zhang Y."/>
            <person name="Zhang Q."/>
            <person name="Du Z."/>
        </authorList>
    </citation>
    <scope>NUCLEOTIDE SEQUENCE [LARGE SCALE GENOMIC DNA]</scope>
    <source>
        <strain evidence="3 4">RU-4-M-4</strain>
    </source>
</reference>
<dbReference type="RefSeq" id="WP_144115246.1">
    <property type="nucleotide sequence ID" value="NZ_JACHGE010000001.1"/>
</dbReference>
<dbReference type="InterPro" id="IPR026341">
    <property type="entry name" value="T9SS_type_B"/>
</dbReference>
<dbReference type="InterPro" id="IPR013783">
    <property type="entry name" value="Ig-like_fold"/>
</dbReference>
<evidence type="ECO:0000313" key="4">
    <source>
        <dbReference type="Proteomes" id="UP000315145"/>
    </source>
</evidence>
<organism evidence="2 5">
    <name type="scientific">Algibacter amylolyticus</name>
    <dbReference type="NCBI Taxonomy" id="1608400"/>
    <lineage>
        <taxon>Bacteria</taxon>
        <taxon>Pseudomonadati</taxon>
        <taxon>Bacteroidota</taxon>
        <taxon>Flavobacteriia</taxon>
        <taxon>Flavobacteriales</taxon>
        <taxon>Flavobacteriaceae</taxon>
        <taxon>Algibacter</taxon>
    </lineage>
</organism>
<keyword evidence="1" id="KW-0812">Transmembrane</keyword>
<dbReference type="Gene3D" id="2.60.40.10">
    <property type="entry name" value="Immunoglobulins"/>
    <property type="match status" value="3"/>
</dbReference>
<dbReference type="Pfam" id="PF13585">
    <property type="entry name" value="CHU_C"/>
    <property type="match status" value="1"/>
</dbReference>
<dbReference type="OrthoDB" id="9813840at2"/>
<sequence>MIKHCLNTYYISILYLVLSTTMYGSVLLNSVSTYNDTSITTTLIPPSCTTLIQPLNGDTNVPVETNFTWNFIPDATGYKLTLGTTPGATDILNNFDVGNSTFYNLPVNLPGSSNIYVKITPYNSDGDATTCIEENFITGATAPGLTCTTLVQPLNNAVNVSVATDLTWLKVQNATGYKLSIGTTVSGAELLNNFNVGNTTTYNLSGNYPANTSIYVTIIPYDASGDNSTCLQEHFITGGSGLAPDCTTLSIPMDGDTDVLFNTNLTWLTVPEATGYRLSLGTTAGGTDILNAFDVGNTNFYEPTSDFPGNTRIFVTITPYNNQGNATGCITERFTTGTVFPVPNCTKLILPLAGAFEVPVDTDLEWLPVADATGYILTVETFTDNIDIFNRFDVGDITRYNIPGDLPENRRIYVIIEPYNLAGEAIGCTEEIFTTGKAGIHAPPKFFTPNNDGVHDYWITPNPVNRIAQVHIYNRYGKLLKTIIEIEKGWDGTSNGNILPTDDYWYQIVYTDGSTLQGHMSLKR</sequence>
<dbReference type="NCBIfam" id="TIGR04131">
    <property type="entry name" value="Bac_Flav_CTERM"/>
    <property type="match status" value="1"/>
</dbReference>
<evidence type="ECO:0000313" key="5">
    <source>
        <dbReference type="Proteomes" id="UP000322315"/>
    </source>
</evidence>